<keyword evidence="8" id="KW-0496">Mitochondrion</keyword>
<evidence type="ECO:0000256" key="11">
    <source>
        <dbReference type="RuleBase" id="RU000488"/>
    </source>
</evidence>
<dbReference type="SUPFAM" id="SSF103506">
    <property type="entry name" value="Mitochondrial carrier"/>
    <property type="match status" value="1"/>
</dbReference>
<evidence type="ECO:0000256" key="5">
    <source>
        <dbReference type="ARBA" id="ARBA00022737"/>
    </source>
</evidence>
<evidence type="ECO:0000256" key="4">
    <source>
        <dbReference type="ARBA" id="ARBA00022692"/>
    </source>
</evidence>
<reference evidence="13" key="1">
    <citation type="journal article" date="2006" name="Proc. Natl. Acad. Sci. U.S.A.">
        <title>Genome analysis of the smallest free-living eukaryote Ostreococcus tauri unveils many unique features.</title>
        <authorList>
            <person name="Derelle E."/>
            <person name="Ferraz C."/>
            <person name="Rombauts S."/>
            <person name="Rouze P."/>
            <person name="Worden A.Z."/>
            <person name="Robbens S."/>
            <person name="Partensky F."/>
            <person name="Degroeve S."/>
            <person name="Echeynie S."/>
            <person name="Cooke R."/>
            <person name="Saeys Y."/>
            <person name="Wuyts J."/>
            <person name="Jabbari K."/>
            <person name="Bowler C."/>
            <person name="Panaud O."/>
            <person name="Piegu B."/>
            <person name="Ball S.G."/>
            <person name="Ral J.-P."/>
            <person name="Bouget F.-Y."/>
            <person name="Piganeau G."/>
            <person name="De Baets B."/>
            <person name="Picard A."/>
            <person name="Delseny M."/>
            <person name="Demaille J."/>
            <person name="Van de Peer Y."/>
            <person name="Moreau H."/>
        </authorList>
    </citation>
    <scope>NUCLEOTIDE SEQUENCE [LARGE SCALE GENOMIC DNA]</scope>
    <source>
        <strain evidence="13">OTTH 0595 / CCAP 157/2 / RCC745</strain>
    </source>
</reference>
<evidence type="ECO:0000256" key="10">
    <source>
        <dbReference type="PROSITE-ProRule" id="PRU00282"/>
    </source>
</evidence>
<dbReference type="InParanoid" id="A0A096P9T1"/>
<sequence>MSDVPADARSPGPADATELTLRARLVAATVAAGVAAVVTNPLDVLKTQIQANHALLGSHARDYACPTACATTGVSSVKCAPACELPTRVGDVARRIVREHGARGFWRGTGGALASAFPTVGIYLPCYDYAVEALVRDGMDRDIAPAVAGGGARTLAVMATAPLELARTRVLATKRGSGGVLGESGGRAFVGALRESARGTSGRFSGARGMWTGVGPTLARDVPYSAAYWFAVERCRTYLTSVDGGGDLRDRSVREAAAINFVSGCAAGTVVAAATTPLDVVKTRVQIRDIAPTNFASSTETAPGISNRGIVGELVSVARMGGIEALYAGWGARAARAAPTGAIVLVAYELVKRLN</sequence>
<dbReference type="Proteomes" id="UP000009170">
    <property type="component" value="Unassembled WGS sequence"/>
</dbReference>
<dbReference type="PANTHER" id="PTHR45760">
    <property type="entry name" value="FI19922P1-RELATED"/>
    <property type="match status" value="1"/>
</dbReference>
<feature type="repeat" description="Solcar" evidence="10">
    <location>
        <begin position="140"/>
        <end position="238"/>
    </location>
</feature>
<accession>A0A096P9T1</accession>
<dbReference type="InterPro" id="IPR002067">
    <property type="entry name" value="MCP"/>
</dbReference>
<dbReference type="Gene3D" id="1.50.40.10">
    <property type="entry name" value="Mitochondrial carrier domain"/>
    <property type="match status" value="2"/>
</dbReference>
<keyword evidence="6" id="KW-0999">Mitochondrion inner membrane</keyword>
<dbReference type="PROSITE" id="PS50920">
    <property type="entry name" value="SOLCAR"/>
    <property type="match status" value="3"/>
</dbReference>
<evidence type="ECO:0000256" key="3">
    <source>
        <dbReference type="ARBA" id="ARBA00022448"/>
    </source>
</evidence>
<reference evidence="12 13" key="2">
    <citation type="journal article" date="2014" name="BMC Genomics">
        <title>An improved genome of the model marine alga Ostreococcus tauri unfolds by assessing Illumina de novo assemblies.</title>
        <authorList>
            <person name="Blanc-Mathieu R."/>
            <person name="Verhelst B."/>
            <person name="Derelle E."/>
            <person name="Rombauts S."/>
            <person name="Bouget F.Y."/>
            <person name="Carre I."/>
            <person name="Chateau A."/>
            <person name="Eyre-Walker A."/>
            <person name="Grimsley N."/>
            <person name="Moreau H."/>
            <person name="Piegu B."/>
            <person name="Rivals E."/>
            <person name="Schackwitz W."/>
            <person name="Van de Peer Y."/>
            <person name="Piganeau G."/>
        </authorList>
    </citation>
    <scope>NUCLEOTIDE SEQUENCE [LARGE SCALE GENOMIC DNA]</scope>
    <source>
        <strain evidence="13">OTTH 0595 / CCAP 157/2 / RCC745</strain>
    </source>
</reference>
<comment type="similarity">
    <text evidence="2 11">Belongs to the mitochondrial carrier (TC 2.A.29) family.</text>
</comment>
<dbReference type="KEGG" id="ota:OT_ostta18g01640"/>
<dbReference type="Pfam" id="PF00153">
    <property type="entry name" value="Mito_carr"/>
    <property type="match status" value="3"/>
</dbReference>
<feature type="repeat" description="Solcar" evidence="10">
    <location>
        <begin position="19"/>
        <end position="133"/>
    </location>
</feature>
<proteinExistence type="inferred from homology"/>
<dbReference type="InterPro" id="IPR023395">
    <property type="entry name" value="MCP_dom_sf"/>
</dbReference>
<evidence type="ECO:0000256" key="6">
    <source>
        <dbReference type="ARBA" id="ARBA00022792"/>
    </source>
</evidence>
<comment type="caution">
    <text evidence="12">The sequence shown here is derived from an EMBL/GenBank/DDBJ whole genome shotgun (WGS) entry which is preliminary data.</text>
</comment>
<keyword evidence="7" id="KW-1133">Transmembrane helix</keyword>
<dbReference type="STRING" id="70448.A0A096P9T1"/>
<dbReference type="GO" id="GO:1990542">
    <property type="term" value="P:mitochondrial transmembrane transport"/>
    <property type="evidence" value="ECO:0007669"/>
    <property type="project" value="InterPro"/>
</dbReference>
<gene>
    <name evidence="12" type="ORF">OT_ostta18g01640</name>
</gene>
<dbReference type="InterPro" id="IPR018108">
    <property type="entry name" value="MCP_transmembrane"/>
</dbReference>
<dbReference type="AlphaFoldDB" id="A0A096P9T1"/>
<dbReference type="FunCoup" id="A0A096P9T1">
    <property type="interactions" value="1283"/>
</dbReference>
<dbReference type="GO" id="GO:0005743">
    <property type="term" value="C:mitochondrial inner membrane"/>
    <property type="evidence" value="ECO:0007669"/>
    <property type="project" value="UniProtKB-SubCell"/>
</dbReference>
<dbReference type="PANTHER" id="PTHR45760:SF2">
    <property type="entry name" value="FI19922P1-RELATED"/>
    <property type="match status" value="1"/>
</dbReference>
<name>A0A096P9T1_OSTTA</name>
<dbReference type="OrthoDB" id="498385at2759"/>
<evidence type="ECO:0000313" key="13">
    <source>
        <dbReference type="Proteomes" id="UP000009170"/>
    </source>
</evidence>
<dbReference type="PRINTS" id="PR00926">
    <property type="entry name" value="MITOCARRIER"/>
</dbReference>
<keyword evidence="4 10" id="KW-0812">Transmembrane</keyword>
<keyword evidence="13" id="KW-1185">Reference proteome</keyword>
<protein>
    <submittedName>
        <fullName evidence="12">Mitochondrial substrate/solute carrier</fullName>
    </submittedName>
</protein>
<feature type="repeat" description="Solcar" evidence="10">
    <location>
        <begin position="255"/>
        <end position="354"/>
    </location>
</feature>
<comment type="subcellular location">
    <subcellularLocation>
        <location evidence="1">Mitochondrion inner membrane</location>
        <topology evidence="1">Multi-pass membrane protein</topology>
    </subcellularLocation>
</comment>
<organism evidence="12 13">
    <name type="scientific">Ostreococcus tauri</name>
    <name type="common">Marine green alga</name>
    <dbReference type="NCBI Taxonomy" id="70448"/>
    <lineage>
        <taxon>Eukaryota</taxon>
        <taxon>Viridiplantae</taxon>
        <taxon>Chlorophyta</taxon>
        <taxon>Mamiellophyceae</taxon>
        <taxon>Mamiellales</taxon>
        <taxon>Bathycoccaceae</taxon>
        <taxon>Ostreococcus</taxon>
    </lineage>
</organism>
<keyword evidence="5" id="KW-0677">Repeat</keyword>
<keyword evidence="3 11" id="KW-0813">Transport</keyword>
<dbReference type="RefSeq" id="XP_022840575.1">
    <property type="nucleotide sequence ID" value="XM_022983479.1"/>
</dbReference>
<evidence type="ECO:0000256" key="7">
    <source>
        <dbReference type="ARBA" id="ARBA00022989"/>
    </source>
</evidence>
<evidence type="ECO:0000256" key="8">
    <source>
        <dbReference type="ARBA" id="ARBA00023128"/>
    </source>
</evidence>
<evidence type="ECO:0000256" key="1">
    <source>
        <dbReference type="ARBA" id="ARBA00004448"/>
    </source>
</evidence>
<dbReference type="GeneID" id="9838352"/>
<evidence type="ECO:0000256" key="9">
    <source>
        <dbReference type="ARBA" id="ARBA00023136"/>
    </source>
</evidence>
<evidence type="ECO:0000313" key="12">
    <source>
        <dbReference type="EMBL" id="CEG00775.1"/>
    </source>
</evidence>
<keyword evidence="9 10" id="KW-0472">Membrane</keyword>
<evidence type="ECO:0000256" key="2">
    <source>
        <dbReference type="ARBA" id="ARBA00006375"/>
    </source>
</evidence>
<dbReference type="InterPro" id="IPR045315">
    <property type="entry name" value="Mtm1-like"/>
</dbReference>
<dbReference type="EMBL" id="CAID01000018">
    <property type="protein sequence ID" value="CEG00775.1"/>
    <property type="molecule type" value="Genomic_DNA"/>
</dbReference>